<evidence type="ECO:0000313" key="3">
    <source>
        <dbReference type="Proteomes" id="UP000271468"/>
    </source>
</evidence>
<dbReference type="InterPro" id="IPR044862">
    <property type="entry name" value="Pro_4_hyd_alph_FE2OG_OXY"/>
</dbReference>
<evidence type="ECO:0000313" key="2">
    <source>
        <dbReference type="EMBL" id="RMN06731.1"/>
    </source>
</evidence>
<accession>A0A3M3J8U9</accession>
<dbReference type="Gene3D" id="2.60.120.620">
    <property type="entry name" value="q2cbj1_9rhob like domain"/>
    <property type="match status" value="1"/>
</dbReference>
<gene>
    <name evidence="2" type="ORF">ALQ65_200215</name>
</gene>
<reference evidence="2 3" key="1">
    <citation type="submission" date="2018-08" db="EMBL/GenBank/DDBJ databases">
        <title>Recombination of ecologically and evolutionarily significant loci maintains genetic cohesion in the Pseudomonas syringae species complex.</title>
        <authorList>
            <person name="Dillon M."/>
            <person name="Thakur S."/>
            <person name="Almeida R.N.D."/>
            <person name="Weir B.S."/>
            <person name="Guttman D.S."/>
        </authorList>
    </citation>
    <scope>NUCLEOTIDE SEQUENCE [LARGE SCALE GENOMIC DNA]</scope>
    <source>
        <strain evidence="2 3">ICMP 12341</strain>
    </source>
</reference>
<comment type="caution">
    <text evidence="2">The sequence shown here is derived from an EMBL/GenBank/DDBJ whole genome shotgun (WGS) entry which is preliminary data.</text>
</comment>
<dbReference type="EMBL" id="RBOV01000399">
    <property type="protein sequence ID" value="RMN06731.1"/>
    <property type="molecule type" value="Genomic_DNA"/>
</dbReference>
<dbReference type="Proteomes" id="UP000271468">
    <property type="component" value="Unassembled WGS sequence"/>
</dbReference>
<organism evidence="2 3">
    <name type="scientific">Pseudomonas syringae pv. coriandricola</name>
    <dbReference type="NCBI Taxonomy" id="264453"/>
    <lineage>
        <taxon>Bacteria</taxon>
        <taxon>Pseudomonadati</taxon>
        <taxon>Pseudomonadota</taxon>
        <taxon>Gammaproteobacteria</taxon>
        <taxon>Pseudomonadales</taxon>
        <taxon>Pseudomonadaceae</taxon>
        <taxon>Pseudomonas</taxon>
    </lineage>
</organism>
<feature type="domain" description="Prolyl 4-hydroxylase alpha subunit Fe(2+) 2OG dioxygenase" evidence="1">
    <location>
        <begin position="132"/>
        <end position="221"/>
    </location>
</feature>
<evidence type="ECO:0000259" key="1">
    <source>
        <dbReference type="Pfam" id="PF13640"/>
    </source>
</evidence>
<dbReference type="Pfam" id="PF13640">
    <property type="entry name" value="2OG-FeII_Oxy_3"/>
    <property type="match status" value="1"/>
</dbReference>
<sequence>MFRNSKLPGSDSNKGGSSGYLALKRIAHGTLHDVPFRWGQLCNIWCDDTIANKLAGDFPTEGFSYRERNGGHFYRRTIIPLASHHVREPATLSAAWVDMSNELVSDSFRAAMTEFCGVDLTDYPMEAVAFRSGRDAHYLPHVDASLPRGFRLIVYFNAHWEADWGGLFRILDPCDHCKAHHTVFPLVGNASMIVRDGHYEDTWHEVTRLSGKEVVTRNTLNITYYEPGTTSTVQ</sequence>
<dbReference type="AlphaFoldDB" id="A0A3M3J8U9"/>
<protein>
    <recommendedName>
        <fullName evidence="1">Prolyl 4-hydroxylase alpha subunit Fe(2+) 2OG dioxygenase domain-containing protein</fullName>
    </recommendedName>
</protein>
<proteinExistence type="predicted"/>
<name>A0A3M3J8U9_9PSED</name>